<dbReference type="EMBL" id="JASNQZ010000008">
    <property type="protein sequence ID" value="KAL0953581.1"/>
    <property type="molecule type" value="Genomic_DNA"/>
</dbReference>
<accession>A0ABR3JCZ9</accession>
<proteinExistence type="predicted"/>
<dbReference type="PANTHER" id="PTHR24356">
    <property type="entry name" value="SERINE/THREONINE-PROTEIN KINASE"/>
    <property type="match status" value="1"/>
</dbReference>
<evidence type="ECO:0000256" key="3">
    <source>
        <dbReference type="ARBA" id="ARBA00022679"/>
    </source>
</evidence>
<dbReference type="InterPro" id="IPR050236">
    <property type="entry name" value="Ser_Thr_kinase_AGC"/>
</dbReference>
<name>A0ABR3JCZ9_9AGAR</name>
<keyword evidence="13" id="KW-1185">Reference proteome</keyword>
<evidence type="ECO:0000256" key="5">
    <source>
        <dbReference type="ARBA" id="ARBA00022777"/>
    </source>
</evidence>
<organism evidence="12 13">
    <name type="scientific">Hohenbuehelia grisea</name>
    <dbReference type="NCBI Taxonomy" id="104357"/>
    <lineage>
        <taxon>Eukaryota</taxon>
        <taxon>Fungi</taxon>
        <taxon>Dikarya</taxon>
        <taxon>Basidiomycota</taxon>
        <taxon>Agaricomycotina</taxon>
        <taxon>Agaricomycetes</taxon>
        <taxon>Agaricomycetidae</taxon>
        <taxon>Agaricales</taxon>
        <taxon>Pleurotineae</taxon>
        <taxon>Pleurotaceae</taxon>
        <taxon>Hohenbuehelia</taxon>
    </lineage>
</organism>
<comment type="caution">
    <text evidence="12">The sequence shown here is derived from an EMBL/GenBank/DDBJ whole genome shotgun (WGS) entry which is preliminary data.</text>
</comment>
<evidence type="ECO:0000256" key="7">
    <source>
        <dbReference type="ARBA" id="ARBA00047899"/>
    </source>
</evidence>
<feature type="domain" description="Protein kinase" evidence="11">
    <location>
        <begin position="203"/>
        <end position="485"/>
    </location>
</feature>
<evidence type="ECO:0000256" key="8">
    <source>
        <dbReference type="ARBA" id="ARBA00048679"/>
    </source>
</evidence>
<dbReference type="Pfam" id="PF00069">
    <property type="entry name" value="Pkinase"/>
    <property type="match status" value="1"/>
</dbReference>
<evidence type="ECO:0000313" key="12">
    <source>
        <dbReference type="EMBL" id="KAL0953581.1"/>
    </source>
</evidence>
<dbReference type="InterPro" id="IPR011009">
    <property type="entry name" value="Kinase-like_dom_sf"/>
</dbReference>
<evidence type="ECO:0000256" key="1">
    <source>
        <dbReference type="ARBA" id="ARBA00012513"/>
    </source>
</evidence>
<dbReference type="PROSITE" id="PS50011">
    <property type="entry name" value="PROTEIN_KINASE_DOM"/>
    <property type="match status" value="1"/>
</dbReference>
<keyword evidence="5" id="KW-0418">Kinase</keyword>
<keyword evidence="4" id="KW-0547">Nucleotide-binding</keyword>
<dbReference type="Gene3D" id="1.10.510.10">
    <property type="entry name" value="Transferase(Phosphotransferase) domain 1"/>
    <property type="match status" value="1"/>
</dbReference>
<evidence type="ECO:0000313" key="13">
    <source>
        <dbReference type="Proteomes" id="UP001556367"/>
    </source>
</evidence>
<feature type="signal peptide" evidence="10">
    <location>
        <begin position="1"/>
        <end position="24"/>
    </location>
</feature>
<keyword evidence="6" id="KW-0067">ATP-binding</keyword>
<gene>
    <name evidence="12" type="ORF">HGRIS_004796</name>
</gene>
<dbReference type="SMART" id="SM00220">
    <property type="entry name" value="S_TKc"/>
    <property type="match status" value="1"/>
</dbReference>
<evidence type="ECO:0000256" key="4">
    <source>
        <dbReference type="ARBA" id="ARBA00022741"/>
    </source>
</evidence>
<feature type="compositionally biased region" description="Low complexity" evidence="9">
    <location>
        <begin position="145"/>
        <end position="157"/>
    </location>
</feature>
<keyword evidence="3" id="KW-0808">Transferase</keyword>
<keyword evidence="2" id="KW-0723">Serine/threonine-protein kinase</keyword>
<dbReference type="Proteomes" id="UP001556367">
    <property type="component" value="Unassembled WGS sequence"/>
</dbReference>
<dbReference type="EC" id="2.7.11.1" evidence="1"/>
<dbReference type="SUPFAM" id="SSF56112">
    <property type="entry name" value="Protein kinase-like (PK-like)"/>
    <property type="match status" value="1"/>
</dbReference>
<evidence type="ECO:0000256" key="6">
    <source>
        <dbReference type="ARBA" id="ARBA00022840"/>
    </source>
</evidence>
<dbReference type="InterPro" id="IPR000719">
    <property type="entry name" value="Prot_kinase_dom"/>
</dbReference>
<feature type="region of interest" description="Disordered" evidence="9">
    <location>
        <begin position="93"/>
        <end position="184"/>
    </location>
</feature>
<evidence type="ECO:0000256" key="9">
    <source>
        <dbReference type="SAM" id="MobiDB-lite"/>
    </source>
</evidence>
<keyword evidence="10" id="KW-0732">Signal</keyword>
<comment type="catalytic activity">
    <reaction evidence="8">
        <text>L-seryl-[protein] + ATP = O-phospho-L-seryl-[protein] + ADP + H(+)</text>
        <dbReference type="Rhea" id="RHEA:17989"/>
        <dbReference type="Rhea" id="RHEA-COMP:9863"/>
        <dbReference type="Rhea" id="RHEA-COMP:11604"/>
        <dbReference type="ChEBI" id="CHEBI:15378"/>
        <dbReference type="ChEBI" id="CHEBI:29999"/>
        <dbReference type="ChEBI" id="CHEBI:30616"/>
        <dbReference type="ChEBI" id="CHEBI:83421"/>
        <dbReference type="ChEBI" id="CHEBI:456216"/>
        <dbReference type="EC" id="2.7.11.1"/>
    </reaction>
</comment>
<feature type="chain" id="PRO_5047483213" description="non-specific serine/threonine protein kinase" evidence="10">
    <location>
        <begin position="25"/>
        <end position="566"/>
    </location>
</feature>
<comment type="catalytic activity">
    <reaction evidence="7">
        <text>L-threonyl-[protein] + ATP = O-phospho-L-threonyl-[protein] + ADP + H(+)</text>
        <dbReference type="Rhea" id="RHEA:46608"/>
        <dbReference type="Rhea" id="RHEA-COMP:11060"/>
        <dbReference type="Rhea" id="RHEA-COMP:11605"/>
        <dbReference type="ChEBI" id="CHEBI:15378"/>
        <dbReference type="ChEBI" id="CHEBI:30013"/>
        <dbReference type="ChEBI" id="CHEBI:30616"/>
        <dbReference type="ChEBI" id="CHEBI:61977"/>
        <dbReference type="ChEBI" id="CHEBI:456216"/>
        <dbReference type="EC" id="2.7.11.1"/>
    </reaction>
</comment>
<evidence type="ECO:0000256" key="10">
    <source>
        <dbReference type="SAM" id="SignalP"/>
    </source>
</evidence>
<reference evidence="13" key="1">
    <citation type="submission" date="2024-06" db="EMBL/GenBank/DDBJ databases">
        <title>Multi-omics analyses provide insights into the biosynthesis of the anticancer antibiotic pleurotin in Hohenbuehelia grisea.</title>
        <authorList>
            <person name="Weaver J.A."/>
            <person name="Alberti F."/>
        </authorList>
    </citation>
    <scope>NUCLEOTIDE SEQUENCE [LARGE SCALE GENOMIC DNA]</scope>
    <source>
        <strain evidence="13">T-177</strain>
    </source>
</reference>
<evidence type="ECO:0000259" key="11">
    <source>
        <dbReference type="PROSITE" id="PS50011"/>
    </source>
</evidence>
<evidence type="ECO:0000256" key="2">
    <source>
        <dbReference type="ARBA" id="ARBA00022527"/>
    </source>
</evidence>
<sequence>MLHIIHMKIRAILVILILFYRSMADIPVFTPRTGLRNVQSPLSRSESRFSSSFSSHFRLPMQTPMHSIRLPFPEQHPVNNERLAAATLRGLNLTQPPAPPLRDHQELSSPPSAFASRLLPDRTESPVPGTLGFSNTLGLREGTPSSGCPSSLSSFSSIANFPRQAEPRSHSRAPQRVDNSDPRDSQLSIRLRIKLDLNSSGPWQYFGCREAGTLSDTARMYQQQHGKTYLIKVLNLRHPHRLPACVARAVAAELRVHFLSRGTHWDIWLHSSPKLDRVFWRSGSACYIVKEFCPLTLEQYHGKLSPEALRLVIAEMVIGIKYLHHAGIIHTDIQPKNIFVGEDGRCRIANFDHAKFIAPDSCLVVDQEYEPLMHTSFNESQLVQTTVVYRNKFSAPEMSAKHLGRFAFGPLADYWSLGATIFSLVVDRWDVANDSREDLVLDNVETYMTGFDTGRDPHLIDLVQKLCSDVPDRISGYTVMEHPYFLHQSELFWNNVIARRHPALSVSEDQAAPMASLQWPKGNLSEAPYPDTRREDLFLREALERHGICHSIPYNDSFASTPIHSP</sequence>
<protein>
    <recommendedName>
        <fullName evidence="1">non-specific serine/threonine protein kinase</fullName>
        <ecNumber evidence="1">2.7.11.1</ecNumber>
    </recommendedName>
</protein>